<keyword evidence="2" id="KW-1185">Reference proteome</keyword>
<dbReference type="EMBL" id="JARBHB010000006">
    <property type="protein sequence ID" value="KAJ8881789.1"/>
    <property type="molecule type" value="Genomic_DNA"/>
</dbReference>
<evidence type="ECO:0000313" key="2">
    <source>
        <dbReference type="Proteomes" id="UP001159363"/>
    </source>
</evidence>
<accession>A0ABQ9HC00</accession>
<protein>
    <submittedName>
        <fullName evidence="1">Uncharacterized protein</fullName>
    </submittedName>
</protein>
<comment type="caution">
    <text evidence="1">The sequence shown here is derived from an EMBL/GenBank/DDBJ whole genome shotgun (WGS) entry which is preliminary data.</text>
</comment>
<organism evidence="1 2">
    <name type="scientific">Dryococelus australis</name>
    <dbReference type="NCBI Taxonomy" id="614101"/>
    <lineage>
        <taxon>Eukaryota</taxon>
        <taxon>Metazoa</taxon>
        <taxon>Ecdysozoa</taxon>
        <taxon>Arthropoda</taxon>
        <taxon>Hexapoda</taxon>
        <taxon>Insecta</taxon>
        <taxon>Pterygota</taxon>
        <taxon>Neoptera</taxon>
        <taxon>Polyneoptera</taxon>
        <taxon>Phasmatodea</taxon>
        <taxon>Verophasmatodea</taxon>
        <taxon>Anareolatae</taxon>
        <taxon>Phasmatidae</taxon>
        <taxon>Eurycanthinae</taxon>
        <taxon>Dryococelus</taxon>
    </lineage>
</organism>
<reference evidence="1 2" key="1">
    <citation type="submission" date="2023-02" db="EMBL/GenBank/DDBJ databases">
        <title>LHISI_Scaffold_Assembly.</title>
        <authorList>
            <person name="Stuart O.P."/>
            <person name="Cleave R."/>
            <person name="Magrath M.J.L."/>
            <person name="Mikheyev A.S."/>
        </authorList>
    </citation>
    <scope>NUCLEOTIDE SEQUENCE [LARGE SCALE GENOMIC DNA]</scope>
    <source>
        <strain evidence="1">Daus_M_001</strain>
        <tissue evidence="1">Leg muscle</tissue>
    </source>
</reference>
<gene>
    <name evidence="1" type="ORF">PR048_018275</name>
</gene>
<sequence length="169" mass="19557">METFRPPKELNFYKNAVTNRKLFKQQFEIFVTASGKELSSEARKIAMFLNCIGENALEVYNYFNIPDEHLMLSNVYAVFEEYVKPQESLLQDRIIVAVNDEAIQQRLLRDPELTLRKAMDICRAAEISKIQQKTLKMSVQQEETANVDVVRGRKFNPHPGIKTFPNDNG</sequence>
<proteinExistence type="predicted"/>
<name>A0ABQ9HC00_9NEOP</name>
<evidence type="ECO:0000313" key="1">
    <source>
        <dbReference type="EMBL" id="KAJ8881789.1"/>
    </source>
</evidence>
<dbReference type="Proteomes" id="UP001159363">
    <property type="component" value="Chromosome 5"/>
</dbReference>